<dbReference type="Pfam" id="PF00027">
    <property type="entry name" value="cNMP_binding"/>
    <property type="match status" value="1"/>
</dbReference>
<organism evidence="2 3">
    <name type="scientific">Fodinibius halophilus</name>
    <dbReference type="NCBI Taxonomy" id="1736908"/>
    <lineage>
        <taxon>Bacteria</taxon>
        <taxon>Pseudomonadati</taxon>
        <taxon>Balneolota</taxon>
        <taxon>Balneolia</taxon>
        <taxon>Balneolales</taxon>
        <taxon>Balneolaceae</taxon>
        <taxon>Fodinibius</taxon>
    </lineage>
</organism>
<dbReference type="RefSeq" id="WP_165266471.1">
    <property type="nucleotide sequence ID" value="NZ_JAALLS010000004.1"/>
</dbReference>
<evidence type="ECO:0000313" key="2">
    <source>
        <dbReference type="EMBL" id="NGP87579.1"/>
    </source>
</evidence>
<evidence type="ECO:0000259" key="1">
    <source>
        <dbReference type="Pfam" id="PF00027"/>
    </source>
</evidence>
<feature type="domain" description="Cyclic nucleotide-binding" evidence="1">
    <location>
        <begin position="31"/>
        <end position="116"/>
    </location>
</feature>
<dbReference type="CDD" id="cd00038">
    <property type="entry name" value="CAP_ED"/>
    <property type="match status" value="1"/>
</dbReference>
<name>A0A6M1T0X0_9BACT</name>
<dbReference type="SUPFAM" id="SSF51206">
    <property type="entry name" value="cAMP-binding domain-like"/>
    <property type="match status" value="1"/>
</dbReference>
<dbReference type="InterPro" id="IPR000595">
    <property type="entry name" value="cNMP-bd_dom"/>
</dbReference>
<dbReference type="Proteomes" id="UP000479132">
    <property type="component" value="Unassembled WGS sequence"/>
</dbReference>
<keyword evidence="3" id="KW-1185">Reference proteome</keyword>
<dbReference type="InterPro" id="IPR018490">
    <property type="entry name" value="cNMP-bd_dom_sf"/>
</dbReference>
<sequence length="188" mass="22389">MADRIHNLSEFIQQDKAQDHFQQVEQVFKKRKYAAGDMLICNREVCTELFYLEEGLVRCSNFEDNRTLWFEIANNFFTVPDSFMHQSPSHQEITCLEDSTIYTLKREKLQQLCNSDNNWANWWIEVLEREYLKLEYIYQTLIYKSASERYHELISAIPNIENRIPLKYISSFLGISQVSLSRIRAGKQ</sequence>
<comment type="caution">
    <text evidence="2">The sequence shown here is derived from an EMBL/GenBank/DDBJ whole genome shotgun (WGS) entry which is preliminary data.</text>
</comment>
<protein>
    <submittedName>
        <fullName evidence="2">Crp/Fnr family transcriptional regulator</fullName>
    </submittedName>
</protein>
<evidence type="ECO:0000313" key="3">
    <source>
        <dbReference type="Proteomes" id="UP000479132"/>
    </source>
</evidence>
<accession>A0A6M1T0X0</accession>
<reference evidence="2 3" key="1">
    <citation type="submission" date="2020-02" db="EMBL/GenBank/DDBJ databases">
        <title>Aliifodinibius halophilus 2W32, complete genome.</title>
        <authorList>
            <person name="Li Y."/>
            <person name="Wu S."/>
        </authorList>
    </citation>
    <scope>NUCLEOTIDE SEQUENCE [LARGE SCALE GENOMIC DNA]</scope>
    <source>
        <strain evidence="2 3">2W32</strain>
    </source>
</reference>
<proteinExistence type="predicted"/>
<gene>
    <name evidence="2" type="ORF">G3569_04370</name>
</gene>
<dbReference type="EMBL" id="JAALLS010000004">
    <property type="protein sequence ID" value="NGP87579.1"/>
    <property type="molecule type" value="Genomic_DNA"/>
</dbReference>
<dbReference type="AlphaFoldDB" id="A0A6M1T0X0"/>
<dbReference type="Gene3D" id="2.60.120.10">
    <property type="entry name" value="Jelly Rolls"/>
    <property type="match status" value="1"/>
</dbReference>
<dbReference type="InterPro" id="IPR014710">
    <property type="entry name" value="RmlC-like_jellyroll"/>
</dbReference>